<evidence type="ECO:0000313" key="10">
    <source>
        <dbReference type="Proteomes" id="UP000323011"/>
    </source>
</evidence>
<feature type="transmembrane region" description="Helical" evidence="6">
    <location>
        <begin position="49"/>
        <end position="71"/>
    </location>
</feature>
<reference evidence="10 11" key="1">
    <citation type="submission" date="2019-07" db="EMBL/GenBank/DDBJ databases">
        <title>Genomes of Cafeteria roenbergensis.</title>
        <authorList>
            <person name="Fischer M.G."/>
            <person name="Hackl T."/>
            <person name="Roman M."/>
        </authorList>
    </citation>
    <scope>NUCLEOTIDE SEQUENCE [LARGE SCALE GENOMIC DNA]</scope>
    <source>
        <strain evidence="8 10">BVI</strain>
        <strain evidence="9 11">Cflag</strain>
    </source>
</reference>
<dbReference type="PANTHER" id="PTHR23051:SF0">
    <property type="entry name" value="SOLUTE CARRIER FAMILY 35 MEMBER F5"/>
    <property type="match status" value="1"/>
</dbReference>
<feature type="transmembrane region" description="Helical" evidence="6">
    <location>
        <begin position="243"/>
        <end position="269"/>
    </location>
</feature>
<dbReference type="Proteomes" id="UP000325113">
    <property type="component" value="Unassembled WGS sequence"/>
</dbReference>
<feature type="region of interest" description="Disordered" evidence="5">
    <location>
        <begin position="398"/>
        <end position="425"/>
    </location>
</feature>
<keyword evidence="3 6" id="KW-1133">Transmembrane helix</keyword>
<dbReference type="EMBL" id="VLTN01000006">
    <property type="protein sequence ID" value="KAA0155684.1"/>
    <property type="molecule type" value="Genomic_DNA"/>
</dbReference>
<evidence type="ECO:0000256" key="1">
    <source>
        <dbReference type="ARBA" id="ARBA00004141"/>
    </source>
</evidence>
<dbReference type="InterPro" id="IPR037185">
    <property type="entry name" value="EmrE-like"/>
</dbReference>
<evidence type="ECO:0000313" key="11">
    <source>
        <dbReference type="Proteomes" id="UP000325113"/>
    </source>
</evidence>
<evidence type="ECO:0000256" key="4">
    <source>
        <dbReference type="ARBA" id="ARBA00023136"/>
    </source>
</evidence>
<evidence type="ECO:0000313" key="8">
    <source>
        <dbReference type="EMBL" id="KAA0155684.1"/>
    </source>
</evidence>
<keyword evidence="2 6" id="KW-0812">Transmembrane</keyword>
<feature type="transmembrane region" description="Helical" evidence="6">
    <location>
        <begin position="211"/>
        <end position="231"/>
    </location>
</feature>
<evidence type="ECO:0000259" key="7">
    <source>
        <dbReference type="Pfam" id="PF00892"/>
    </source>
</evidence>
<feature type="transmembrane region" description="Helical" evidence="6">
    <location>
        <begin position="304"/>
        <end position="327"/>
    </location>
</feature>
<name>A0A5A8CTG2_CAFRO</name>
<sequence length="425" mass="43414">MAGTKGSRDGTDGEVASLLAGKAAPSAGAAAAAAGQADPSILCCSRSHAIGAVLLVMVSIIWTSASVLVQYIMKTRGFDRPFFLTYVSNALFSLLLVAELTRSRIATQSKSLASWAHPADGSWRREARAAMFLSVIWFAAQETYNASLDGTTVSVSTILSSTSSVFTLMLSIGFLGESLSFLISAGVITAVAGAVVTALASQTASQGSSTPLGICLALASAFLYGAYTVTLRKAAPETESVPFNLRVLFGFVGLFNLLLLGPVVAILHATGVEDLGALTWDLLGLIICKGLVDNVLADLLWAQAVLLTSPTAATVGLSLTVPLAMIADMITPGILPSGIMIGGALLVVAGFLITTLAPTPRRSGAESDDTTSDGNGLGDDTDAVSDVDNALGALATRSNLGSLPAPSPLSEDGGERAPRHAAVSL</sequence>
<feature type="transmembrane region" description="Helical" evidence="6">
    <location>
        <begin position="83"/>
        <end position="101"/>
    </location>
</feature>
<evidence type="ECO:0000256" key="2">
    <source>
        <dbReference type="ARBA" id="ARBA00022692"/>
    </source>
</evidence>
<feature type="domain" description="EamA" evidence="7">
    <location>
        <begin position="212"/>
        <end position="355"/>
    </location>
</feature>
<feature type="transmembrane region" description="Helical" evidence="6">
    <location>
        <begin position="179"/>
        <end position="199"/>
    </location>
</feature>
<proteinExistence type="predicted"/>
<dbReference type="AlphaFoldDB" id="A0A5A8CTG2"/>
<evidence type="ECO:0000256" key="3">
    <source>
        <dbReference type="ARBA" id="ARBA00022989"/>
    </source>
</evidence>
<comment type="caution">
    <text evidence="8">The sequence shown here is derived from an EMBL/GenBank/DDBJ whole genome shotgun (WGS) entry which is preliminary data.</text>
</comment>
<evidence type="ECO:0000256" key="5">
    <source>
        <dbReference type="SAM" id="MobiDB-lite"/>
    </source>
</evidence>
<keyword evidence="10" id="KW-1185">Reference proteome</keyword>
<dbReference type="SUPFAM" id="SSF103481">
    <property type="entry name" value="Multidrug resistance efflux transporter EmrE"/>
    <property type="match status" value="1"/>
</dbReference>
<protein>
    <recommendedName>
        <fullName evidence="7">EamA domain-containing protein</fullName>
    </recommendedName>
</protein>
<dbReference type="GO" id="GO:0016020">
    <property type="term" value="C:membrane"/>
    <property type="evidence" value="ECO:0007669"/>
    <property type="project" value="UniProtKB-SubCell"/>
</dbReference>
<dbReference type="Proteomes" id="UP000323011">
    <property type="component" value="Unassembled WGS sequence"/>
</dbReference>
<dbReference type="EMBL" id="VLTM01000020">
    <property type="protein sequence ID" value="KAA0163773.1"/>
    <property type="molecule type" value="Genomic_DNA"/>
</dbReference>
<feature type="domain" description="EamA" evidence="7">
    <location>
        <begin position="50"/>
        <end position="197"/>
    </location>
</feature>
<dbReference type="PANTHER" id="PTHR23051">
    <property type="entry name" value="SOLUTE CARRIER FAMILY 35, MEMBER F5"/>
    <property type="match status" value="1"/>
</dbReference>
<keyword evidence="4 6" id="KW-0472">Membrane</keyword>
<dbReference type="OMA" id="MYGVYTI"/>
<feature type="region of interest" description="Disordered" evidence="5">
    <location>
        <begin position="360"/>
        <end position="384"/>
    </location>
</feature>
<evidence type="ECO:0000256" key="6">
    <source>
        <dbReference type="SAM" id="Phobius"/>
    </source>
</evidence>
<organism evidence="8 10">
    <name type="scientific">Cafeteria roenbergensis</name>
    <name type="common">Marine flagellate</name>
    <dbReference type="NCBI Taxonomy" id="33653"/>
    <lineage>
        <taxon>Eukaryota</taxon>
        <taxon>Sar</taxon>
        <taxon>Stramenopiles</taxon>
        <taxon>Bigyra</taxon>
        <taxon>Opalozoa</taxon>
        <taxon>Bicosoecida</taxon>
        <taxon>Cafeteriaceae</taxon>
        <taxon>Cafeteria</taxon>
    </lineage>
</organism>
<gene>
    <name evidence="8" type="ORF">FNF29_01599</name>
    <name evidence="9" type="ORF">FNF31_02627</name>
</gene>
<dbReference type="InterPro" id="IPR000620">
    <property type="entry name" value="EamA_dom"/>
</dbReference>
<comment type="subcellular location">
    <subcellularLocation>
        <location evidence="1">Membrane</location>
        <topology evidence="1">Multi-pass membrane protein</topology>
    </subcellularLocation>
</comment>
<feature type="transmembrane region" description="Helical" evidence="6">
    <location>
        <begin position="333"/>
        <end position="353"/>
    </location>
</feature>
<accession>A0A5A8CTG2</accession>
<dbReference type="Pfam" id="PF00892">
    <property type="entry name" value="EamA"/>
    <property type="match status" value="2"/>
</dbReference>
<evidence type="ECO:0000313" key="9">
    <source>
        <dbReference type="EMBL" id="KAA0163773.1"/>
    </source>
</evidence>